<feature type="compositionally biased region" description="Basic residues" evidence="1">
    <location>
        <begin position="213"/>
        <end position="223"/>
    </location>
</feature>
<sequence length="815" mass="91900">MDQEDSKIHPVNPTELSSNPPASGKDEMTGIENSLSSGKDDMLGTENPPSSRKDDVMGDENPPEVSPNSMSLEKDGTVGTVNPTEVSSNPMPLIKNGMMSTDNLPLSGKDYEKCAENPPDLSSNSPTSGKNVNLLSPGKHDILTIENLSEVTFGDLSSGKDDGKKDIDSPEGTSKSDLSDKNTPQSLKAKSKIVKKSQTGKLKGKKNNVSQKINRKRKIKTSKKVVDNVESCHNAGEKQVSDVSELKENSDEPSEGKGEEAENKIKKRQNKSSADRSPKEESDTSQLKVTDPPEGSSKPELSNKNTPQSLKTKSKIIKKSHAGKLKAKKNSGTQQIHGKRRISISKMVLDNADEKQISDSSHLKETDNEPLKGKSQEGEKKVAESQNRSTNGKSRREKIRQARKDKTSQLDNTEQNLESEEKHRDSSKGSRSIKTKVRRGGTERSQVNDKKAERLGGFIFMCNAKTKPDCFRYRVMGVSAGKKDDVLQIKPGLKLFLYDFDLKLLYGIYKASSSGGMKLEPKAFGGKFPAQVRFKIVADCFPLPERIFRKAIKDNYNEKNKFRTELTVRQVRKLTQLFRPVEIRSAMHPVHSQPKVIIRDRESPHNVRGSWSRLQRENYNVQSLNRDHQFDLQEEIAHDLFPMENNRSYGLPRYRRNVGTTSHITPILESYDRDYQPHHLDHGYTRNVPAHVDSVRTDHLYLNDSRDSLFLNDSRDPYHVYHHGVSPRDAYLAPLSREENSYLVGRRPFSGTDNFPRREAERDRHSERDRQYPIYAAPDALSDHLRRPYHGDKLEASRAPVSSRYSFAGPSFRRR</sequence>
<feature type="compositionally biased region" description="Polar residues" evidence="1">
    <location>
        <begin position="299"/>
        <end position="310"/>
    </location>
</feature>
<feature type="compositionally biased region" description="Polar residues" evidence="1">
    <location>
        <begin position="171"/>
        <end position="188"/>
    </location>
</feature>
<feature type="compositionally biased region" description="Basic and acidic residues" evidence="1">
    <location>
        <begin position="419"/>
        <end position="428"/>
    </location>
</feature>
<keyword evidence="4" id="KW-1185">Reference proteome</keyword>
<feature type="compositionally biased region" description="Basic and acidic residues" evidence="1">
    <location>
        <begin position="352"/>
        <end position="383"/>
    </location>
</feature>
<feature type="compositionally biased region" description="Polar residues" evidence="1">
    <location>
        <begin position="79"/>
        <end position="90"/>
    </location>
</feature>
<protein>
    <submittedName>
        <fullName evidence="3">Cleavage and polyadenylation specificity factor subunit 4</fullName>
    </submittedName>
</protein>
<dbReference type="EMBL" id="CP039348">
    <property type="protein sequence ID" value="QCD90284.1"/>
    <property type="molecule type" value="Genomic_DNA"/>
</dbReference>
<dbReference type="Pfam" id="PF10539">
    <property type="entry name" value="Dev_Cell_Death"/>
    <property type="match status" value="1"/>
</dbReference>
<organism evidence="3 4">
    <name type="scientific">Vigna unguiculata</name>
    <name type="common">Cowpea</name>
    <dbReference type="NCBI Taxonomy" id="3917"/>
    <lineage>
        <taxon>Eukaryota</taxon>
        <taxon>Viridiplantae</taxon>
        <taxon>Streptophyta</taxon>
        <taxon>Embryophyta</taxon>
        <taxon>Tracheophyta</taxon>
        <taxon>Spermatophyta</taxon>
        <taxon>Magnoliopsida</taxon>
        <taxon>eudicotyledons</taxon>
        <taxon>Gunneridae</taxon>
        <taxon>Pentapetalae</taxon>
        <taxon>rosids</taxon>
        <taxon>fabids</taxon>
        <taxon>Fabales</taxon>
        <taxon>Fabaceae</taxon>
        <taxon>Papilionoideae</taxon>
        <taxon>50 kb inversion clade</taxon>
        <taxon>NPAAA clade</taxon>
        <taxon>indigoferoid/millettioid clade</taxon>
        <taxon>Phaseoleae</taxon>
        <taxon>Vigna</taxon>
    </lineage>
</organism>
<evidence type="ECO:0000259" key="2">
    <source>
        <dbReference type="PROSITE" id="PS51222"/>
    </source>
</evidence>
<feature type="region of interest" description="Disordered" evidence="1">
    <location>
        <begin position="151"/>
        <end position="448"/>
    </location>
</feature>
<feature type="compositionally biased region" description="Basic residues" evidence="1">
    <location>
        <begin position="312"/>
        <end position="329"/>
    </location>
</feature>
<dbReference type="AlphaFoldDB" id="A0A4D6LQL4"/>
<dbReference type="Proteomes" id="UP000501690">
    <property type="component" value="Linkage Group LG4"/>
</dbReference>
<feature type="compositionally biased region" description="Basic and acidic residues" evidence="1">
    <location>
        <begin position="235"/>
        <end position="264"/>
    </location>
</feature>
<evidence type="ECO:0000313" key="3">
    <source>
        <dbReference type="EMBL" id="QCD90284.1"/>
    </source>
</evidence>
<feature type="compositionally biased region" description="Polar residues" evidence="1">
    <location>
        <begin position="120"/>
        <end position="134"/>
    </location>
</feature>
<feature type="compositionally biased region" description="Basic and acidic residues" evidence="1">
    <location>
        <begin position="755"/>
        <end position="771"/>
    </location>
</feature>
<feature type="compositionally biased region" description="Basic and acidic residues" evidence="1">
    <location>
        <begin position="158"/>
        <end position="168"/>
    </location>
</feature>
<evidence type="ECO:0000313" key="4">
    <source>
        <dbReference type="Proteomes" id="UP000501690"/>
    </source>
</evidence>
<name>A0A4D6LQL4_VIGUN</name>
<dbReference type="PANTHER" id="PTHR46444">
    <property type="entry name" value="DCD (DEVELOPMENT AND CELL DEATH) DOMAIN PROTEIN-RELATED"/>
    <property type="match status" value="1"/>
</dbReference>
<proteinExistence type="predicted"/>
<dbReference type="SMART" id="SM00767">
    <property type="entry name" value="DCD"/>
    <property type="match status" value="1"/>
</dbReference>
<feature type="region of interest" description="Disordered" evidence="1">
    <location>
        <begin position="1"/>
        <end position="134"/>
    </location>
</feature>
<gene>
    <name evidence="3" type="ORF">DEO72_LG4g1239</name>
</gene>
<feature type="compositionally biased region" description="Basic and acidic residues" evidence="1">
    <location>
        <begin position="273"/>
        <end position="282"/>
    </location>
</feature>
<reference evidence="3 4" key="1">
    <citation type="submission" date="2019-04" db="EMBL/GenBank/DDBJ databases">
        <title>An improved genome assembly and genetic linkage map for asparagus bean, Vigna unguiculata ssp. sesquipedialis.</title>
        <authorList>
            <person name="Xia Q."/>
            <person name="Zhang R."/>
            <person name="Dong Y."/>
        </authorList>
    </citation>
    <scope>NUCLEOTIDE SEQUENCE [LARGE SCALE GENOMIC DNA]</scope>
    <source>
        <tissue evidence="3">Leaf</tissue>
    </source>
</reference>
<accession>A0A4D6LQL4</accession>
<evidence type="ECO:0000256" key="1">
    <source>
        <dbReference type="SAM" id="MobiDB-lite"/>
    </source>
</evidence>
<dbReference type="PANTHER" id="PTHR46444:SF3">
    <property type="entry name" value="DCD (DEVELOPMENT AND CELL DEATH) DOMAIN PROTEIN"/>
    <property type="match status" value="1"/>
</dbReference>
<feature type="region of interest" description="Disordered" evidence="1">
    <location>
        <begin position="745"/>
        <end position="777"/>
    </location>
</feature>
<feature type="compositionally biased region" description="Basic and acidic residues" evidence="1">
    <location>
        <begin position="399"/>
        <end position="408"/>
    </location>
</feature>
<feature type="domain" description="DCD" evidence="2">
    <location>
        <begin position="453"/>
        <end position="580"/>
    </location>
</feature>
<dbReference type="PROSITE" id="PS51222">
    <property type="entry name" value="DCD"/>
    <property type="match status" value="1"/>
</dbReference>
<dbReference type="InterPro" id="IPR013989">
    <property type="entry name" value="Dev_and_cell_death_domain"/>
</dbReference>